<dbReference type="PROSITE" id="PS50213">
    <property type="entry name" value="FAS1"/>
    <property type="match status" value="2"/>
</dbReference>
<dbReference type="Gene3D" id="2.30.180.10">
    <property type="entry name" value="FAS1 domain"/>
    <property type="match status" value="2"/>
</dbReference>
<name>A0A0E9NEE6_SAICN</name>
<keyword evidence="2" id="KW-0732">Signal</keyword>
<feature type="compositionally biased region" description="Basic and acidic residues" evidence="1">
    <location>
        <begin position="861"/>
        <end position="872"/>
    </location>
</feature>
<dbReference type="InterPro" id="IPR002889">
    <property type="entry name" value="WSC_carb-bd"/>
</dbReference>
<reference evidence="5 6" key="2">
    <citation type="journal article" date="2014" name="J. Gen. Appl. Microbiol.">
        <title>The early diverging ascomycetous budding yeast Saitoella complicata has three histone deacetylases belonging to the Clr6, Hos2, and Rpd3 lineages.</title>
        <authorList>
            <person name="Nishida H."/>
            <person name="Matsumoto T."/>
            <person name="Kondo S."/>
            <person name="Hamamoto M."/>
            <person name="Yoshikawa H."/>
        </authorList>
    </citation>
    <scope>NUCLEOTIDE SEQUENCE [LARGE SCALE GENOMIC DNA]</scope>
    <source>
        <strain evidence="5 6">NRRL Y-17804</strain>
    </source>
</reference>
<keyword evidence="6" id="KW-1185">Reference proteome</keyword>
<feature type="compositionally biased region" description="Basic residues" evidence="1">
    <location>
        <begin position="873"/>
        <end position="884"/>
    </location>
</feature>
<sequence length="1317" mass="144950">MVSSTQFTTATLLALALNVAPALAFFRLICNAPLVVERADPIVSPGKISGHVHTIHGGSNFGLTTSYEELRASDCTSCMVQEDMSNYWTPSLYWQNEDGTFQDVPQVGGMTAYYLQRRDNDSAALTTFPAGFRMLAGSMNLREFNDVQDQLAINYVCLNYDDPKAATYGFPGYNCPQGLRAQIIFPSCWDGVNLDSDDHKSHMAYPSGLDNGVCPDSHPIRFITLFFETTYDINSLVNQRWNGSHHMVWAMGDPTGYGYHGDFINGWDLDTLENAINNCNASSGLLEDCPYFTLDNSDLFWEGKNCIRSPIVDEIVTGAALAALPGCNPIQDGPDNAVMYSTCDNVANTTLFNDTQVYNGSFIPDNVNHLANQPSTVVNPTNWTYMGCYGEYSNSRLLTHMMSTDDTMTVESCLALCQVSNYKYAGVEYATQCFCSDTEPPTTQVISAKSCYQTCVGDDLEYCGGPNALNVYKSDAWINPIVTSYKSWTNLGCYTEATKARALVNYISLATTNQTIAGCLDAAQAKGYTMAGMEYGGECWAGNALSAGSVNTSQSECNMLCHGNSLEYCGAGNRLSMYTLSRATSSSAVSSSVASTSVVPSKAASSSAVISSFAASSSAASSSSSVASSAAFSAAASSSSVASSSSIVSSTVRCLFYLLFLCPLFSLELRCLRVRVECCISLVGVCLCFRVQQQGLIGVISVVCLLRQRYCVGLASHLSGQLQLHERARGKYELDSGVCNWMMHAELHPIFLTTMKLITAGLALLATASAVVIPESGFDAPALLNHHVKTPAIVRNGRHDDAFHVLKEIYDQAEDRAQHIFGSGVVRETVQEGAHHVQDVADYEHQLEEEFKHWIYELTGGHDRDHDEGRNHGEKKHGATKHKGEKHDGKERDKEHGSPGRHGKGQADVHRVDDEHRPEHPPSKGPGHKKPHKKPGHEKPHPPHKKPHHGHSPHRKFENETLLHVVKHSPYHSKFWSYIEDDNDIVDLLNTTKANVTIFAPNNRAFEKAEKHHNVTKEFVRDVFYYHLLPGFYPAGRVLGSKTLPTAFEEEDLGDENHQRIRVSLGFGGLKLNFYAKIKYVDVFAKNGVLHSIDAVLVPPPRLLDTLETVPGEYSTFVGALYKTGYEHLVNSSESHGLTVFAPSNKAFQRLGFRVNRFLFSDRGRPFLKKLIEYHISPNSTLYTDALLEQDRLIEEAIAAASNDETKPEDGPKDHHGHFPPPPKHYHVNLPTLLSNHSLSIDIFKFGPVVDFKINGQSKLVVPDVLGKNGVVQTLGFPIIPPRKVPGGNAGVEFVNEEQVDDEDMEMDVEEFKALFE</sequence>
<feature type="domain" description="WSC" evidence="4">
    <location>
        <begin position="487"/>
        <end position="581"/>
    </location>
</feature>
<feature type="chain" id="PRO_5002430358" description="WSC domain-containing protein" evidence="2">
    <location>
        <begin position="25"/>
        <end position="1317"/>
    </location>
</feature>
<feature type="domain" description="WSC" evidence="4">
    <location>
        <begin position="382"/>
        <end position="475"/>
    </location>
</feature>
<evidence type="ECO:0000256" key="2">
    <source>
        <dbReference type="SAM" id="SignalP"/>
    </source>
</evidence>
<dbReference type="Proteomes" id="UP000033140">
    <property type="component" value="Unassembled WGS sequence"/>
</dbReference>
<evidence type="ECO:0000259" key="4">
    <source>
        <dbReference type="PROSITE" id="PS51212"/>
    </source>
</evidence>
<feature type="signal peptide" evidence="2">
    <location>
        <begin position="1"/>
        <end position="24"/>
    </location>
</feature>
<reference evidence="5 6" key="1">
    <citation type="journal article" date="2011" name="J. Gen. Appl. Microbiol.">
        <title>Draft genome sequencing of the enigmatic yeast Saitoella complicata.</title>
        <authorList>
            <person name="Nishida H."/>
            <person name="Hamamoto M."/>
            <person name="Sugiyama J."/>
        </authorList>
    </citation>
    <scope>NUCLEOTIDE SEQUENCE [LARGE SCALE GENOMIC DNA]</scope>
    <source>
        <strain evidence="5 6">NRRL Y-17804</strain>
    </source>
</reference>
<gene>
    <name evidence="5" type="ORF">G7K_1983-t1</name>
</gene>
<dbReference type="Pfam" id="PF02469">
    <property type="entry name" value="Fasciclin"/>
    <property type="match status" value="2"/>
</dbReference>
<dbReference type="STRING" id="698492.A0A0E9NEE6"/>
<evidence type="ECO:0000256" key="1">
    <source>
        <dbReference type="SAM" id="MobiDB-lite"/>
    </source>
</evidence>
<dbReference type="InterPro" id="IPR036378">
    <property type="entry name" value="FAS1_dom_sf"/>
</dbReference>
<dbReference type="Pfam" id="PF01822">
    <property type="entry name" value="WSC"/>
    <property type="match status" value="2"/>
</dbReference>
<reference evidence="5 6" key="3">
    <citation type="journal article" date="2015" name="Genome Announc.">
        <title>Draft Genome Sequence of the Archiascomycetous Yeast Saitoella complicata.</title>
        <authorList>
            <person name="Yamauchi K."/>
            <person name="Kondo S."/>
            <person name="Hamamoto M."/>
            <person name="Takahashi Y."/>
            <person name="Ogura Y."/>
            <person name="Hayashi T."/>
            <person name="Nishida H."/>
        </authorList>
    </citation>
    <scope>NUCLEOTIDE SEQUENCE [LARGE SCALE GENOMIC DNA]</scope>
    <source>
        <strain evidence="5 6">NRRL Y-17804</strain>
    </source>
</reference>
<evidence type="ECO:0000313" key="5">
    <source>
        <dbReference type="EMBL" id="GAO47785.1"/>
    </source>
</evidence>
<feature type="compositionally biased region" description="Basic and acidic residues" evidence="1">
    <location>
        <begin position="885"/>
        <end position="898"/>
    </location>
</feature>
<dbReference type="PANTHER" id="PTHR43662:SF3">
    <property type="entry name" value="DOMAIN PROTEIN, PUTATIVE (AFU_ORTHOLOGUE AFUA_6G11970)-RELATED"/>
    <property type="match status" value="1"/>
</dbReference>
<proteinExistence type="predicted"/>
<evidence type="ECO:0000313" key="6">
    <source>
        <dbReference type="Proteomes" id="UP000033140"/>
    </source>
</evidence>
<feature type="domain" description="FAS1" evidence="3">
    <location>
        <begin position="1101"/>
        <end position="1279"/>
    </location>
</feature>
<feature type="domain" description="FAS1" evidence="3">
    <location>
        <begin position="959"/>
        <end position="1097"/>
    </location>
</feature>
<accession>A0A0E9NEE6</accession>
<evidence type="ECO:0008006" key="7">
    <source>
        <dbReference type="Google" id="ProtNLM"/>
    </source>
</evidence>
<dbReference type="EMBL" id="BACD03000011">
    <property type="protein sequence ID" value="GAO47785.1"/>
    <property type="molecule type" value="Genomic_DNA"/>
</dbReference>
<dbReference type="PROSITE" id="PS51212">
    <property type="entry name" value="WSC"/>
    <property type="match status" value="2"/>
</dbReference>
<feature type="compositionally biased region" description="Basic residues" evidence="1">
    <location>
        <begin position="926"/>
        <end position="954"/>
    </location>
</feature>
<comment type="caution">
    <text evidence="5">The sequence shown here is derived from an EMBL/GenBank/DDBJ whole genome shotgun (WGS) entry which is preliminary data.</text>
</comment>
<feature type="compositionally biased region" description="Basic and acidic residues" evidence="1">
    <location>
        <begin position="905"/>
        <end position="922"/>
    </location>
</feature>
<dbReference type="SMART" id="SM00554">
    <property type="entry name" value="FAS1"/>
    <property type="match status" value="2"/>
</dbReference>
<organism evidence="5 6">
    <name type="scientific">Saitoella complicata (strain BCRC 22490 / CBS 7301 / JCM 7358 / NBRC 10748 / NRRL Y-17804)</name>
    <dbReference type="NCBI Taxonomy" id="698492"/>
    <lineage>
        <taxon>Eukaryota</taxon>
        <taxon>Fungi</taxon>
        <taxon>Dikarya</taxon>
        <taxon>Ascomycota</taxon>
        <taxon>Taphrinomycotina</taxon>
        <taxon>Taphrinomycotina incertae sedis</taxon>
        <taxon>Saitoella</taxon>
    </lineage>
</organism>
<protein>
    <recommendedName>
        <fullName evidence="7">WSC domain-containing protein</fullName>
    </recommendedName>
</protein>
<dbReference type="PANTHER" id="PTHR43662">
    <property type="match status" value="1"/>
</dbReference>
<dbReference type="InterPro" id="IPR000782">
    <property type="entry name" value="FAS1_domain"/>
</dbReference>
<dbReference type="SMART" id="SM00321">
    <property type="entry name" value="WSC"/>
    <property type="match status" value="2"/>
</dbReference>
<dbReference type="InterPro" id="IPR018535">
    <property type="entry name" value="DUF1996"/>
</dbReference>
<evidence type="ECO:0000259" key="3">
    <source>
        <dbReference type="PROSITE" id="PS50213"/>
    </source>
</evidence>
<dbReference type="SUPFAM" id="SSF82153">
    <property type="entry name" value="FAS1 domain"/>
    <property type="match status" value="2"/>
</dbReference>
<dbReference type="Pfam" id="PF09362">
    <property type="entry name" value="DUF1996"/>
    <property type="match status" value="1"/>
</dbReference>
<feature type="region of interest" description="Disordered" evidence="1">
    <location>
        <begin position="861"/>
        <end position="955"/>
    </location>
</feature>